<dbReference type="EMBL" id="JADZGI010000001">
    <property type="protein sequence ID" value="MBH0112711.1"/>
    <property type="molecule type" value="Genomic_DNA"/>
</dbReference>
<evidence type="ECO:0000313" key="2">
    <source>
        <dbReference type="Proteomes" id="UP000617634"/>
    </source>
</evidence>
<organism evidence="1 2">
    <name type="scientific">Novosphingobium aureum</name>
    <dbReference type="NCBI Taxonomy" id="2792964"/>
    <lineage>
        <taxon>Bacteria</taxon>
        <taxon>Pseudomonadati</taxon>
        <taxon>Pseudomonadota</taxon>
        <taxon>Alphaproteobacteria</taxon>
        <taxon>Sphingomonadales</taxon>
        <taxon>Sphingomonadaceae</taxon>
        <taxon>Novosphingobium</taxon>
    </lineage>
</organism>
<proteinExistence type="predicted"/>
<dbReference type="AlphaFoldDB" id="A0A931HB44"/>
<keyword evidence="2" id="KW-1185">Reference proteome</keyword>
<protein>
    <submittedName>
        <fullName evidence="1">Uncharacterized protein</fullName>
    </submittedName>
</protein>
<evidence type="ECO:0000313" key="1">
    <source>
        <dbReference type="EMBL" id="MBH0112711.1"/>
    </source>
</evidence>
<dbReference type="Proteomes" id="UP000617634">
    <property type="component" value="Unassembled WGS sequence"/>
</dbReference>
<name>A0A931HB44_9SPHN</name>
<dbReference type="RefSeq" id="WP_197162415.1">
    <property type="nucleotide sequence ID" value="NZ_JADZGI010000001.1"/>
</dbReference>
<accession>A0A931HB44</accession>
<reference evidence="1" key="1">
    <citation type="submission" date="2020-11" db="EMBL/GenBank/DDBJ databases">
        <title>Novosphingobium aureum sp. nov., a marine bacterium isolated from sediment of a salt flat.</title>
        <authorList>
            <person name="Yoo Y."/>
            <person name="Kim J.-J."/>
        </authorList>
    </citation>
    <scope>NUCLEOTIDE SEQUENCE</scope>
    <source>
        <strain evidence="1">YJ-S2-02</strain>
    </source>
</reference>
<gene>
    <name evidence="1" type="ORF">I5E68_07070</name>
</gene>
<comment type="caution">
    <text evidence="1">The sequence shown here is derived from an EMBL/GenBank/DDBJ whole genome shotgun (WGS) entry which is preliminary data.</text>
</comment>
<sequence>MEQPLAERMLRAFLIQMMRSEAIDPEDINAAADQLESDGDDEAAHQMRCLILDAAAPSMSEWTADRARARFHTIDGGKSDD</sequence>